<keyword evidence="10 11" id="KW-0325">Glycoprotein</keyword>
<evidence type="ECO:0000256" key="5">
    <source>
        <dbReference type="ARBA" id="ARBA00022679"/>
    </source>
</evidence>
<dbReference type="Pfam" id="PF13733">
    <property type="entry name" value="Glyco_transf_7N"/>
    <property type="match status" value="1"/>
</dbReference>
<evidence type="ECO:0000256" key="6">
    <source>
        <dbReference type="ARBA" id="ARBA00022692"/>
    </source>
</evidence>
<evidence type="ECO:0000256" key="2">
    <source>
        <dbReference type="ARBA" id="ARBA00004922"/>
    </source>
</evidence>
<evidence type="ECO:0000256" key="1">
    <source>
        <dbReference type="ARBA" id="ARBA00004606"/>
    </source>
</evidence>
<dbReference type="SUPFAM" id="SSF53448">
    <property type="entry name" value="Nucleotide-diphospho-sugar transferases"/>
    <property type="match status" value="1"/>
</dbReference>
<evidence type="ECO:0000256" key="3">
    <source>
        <dbReference type="ARBA" id="ARBA00005735"/>
    </source>
</evidence>
<keyword evidence="5 11" id="KW-0808">Transferase</keyword>
<comment type="pathway">
    <text evidence="2 11">Protein modification; protein glycosylation.</text>
</comment>
<dbReference type="InterPro" id="IPR029044">
    <property type="entry name" value="Nucleotide-diphossugar_trans"/>
</dbReference>
<dbReference type="PANTHER" id="PTHR19300:SF57">
    <property type="entry name" value="BETA-1,4-N-ACETYLGALACTOSAMINYLTRANSFERASE"/>
    <property type="match status" value="1"/>
</dbReference>
<evidence type="ECO:0000259" key="12">
    <source>
        <dbReference type="Pfam" id="PF02709"/>
    </source>
</evidence>
<accession>A0ABD2QEZ9</accession>
<evidence type="ECO:0000256" key="9">
    <source>
        <dbReference type="ARBA" id="ARBA00023136"/>
    </source>
</evidence>
<dbReference type="EC" id="2.4.1.-" evidence="11"/>
<dbReference type="Gene3D" id="3.90.550.10">
    <property type="entry name" value="Spore Coat Polysaccharide Biosynthesis Protein SpsA, Chain A"/>
    <property type="match status" value="1"/>
</dbReference>
<reference evidence="14 15" key="1">
    <citation type="submission" date="2024-11" db="EMBL/GenBank/DDBJ databases">
        <title>Adaptive evolution of stress response genes in parasites aligns with host niche diversity.</title>
        <authorList>
            <person name="Hahn C."/>
            <person name="Resl P."/>
        </authorList>
    </citation>
    <scope>NUCLEOTIDE SEQUENCE [LARGE SCALE GENOMIC DNA]</scope>
    <source>
        <strain evidence="14">EGGRZ-B1_66</strain>
        <tissue evidence="14">Body</tissue>
    </source>
</reference>
<dbReference type="AlphaFoldDB" id="A0ABD2QEZ9"/>
<evidence type="ECO:0000313" key="15">
    <source>
        <dbReference type="Proteomes" id="UP001626550"/>
    </source>
</evidence>
<dbReference type="Pfam" id="PF02709">
    <property type="entry name" value="Glyco_transf_7C"/>
    <property type="match status" value="1"/>
</dbReference>
<evidence type="ECO:0000256" key="11">
    <source>
        <dbReference type="RuleBase" id="RU368121"/>
    </source>
</evidence>
<dbReference type="GO" id="GO:0016757">
    <property type="term" value="F:glycosyltransferase activity"/>
    <property type="evidence" value="ECO:0007669"/>
    <property type="project" value="UniProtKB-KW"/>
</dbReference>
<dbReference type="Proteomes" id="UP001626550">
    <property type="component" value="Unassembled WGS sequence"/>
</dbReference>
<keyword evidence="9 11" id="KW-0472">Membrane</keyword>
<dbReference type="PANTHER" id="PTHR19300">
    <property type="entry name" value="BETA-1,4-GALACTOSYLTRANSFERASE"/>
    <property type="match status" value="1"/>
</dbReference>
<sequence length="359" mass="41563">MLFRRKRKLVINDSERPRIWICFVIFAYFFVILWTFISIRLIIGNSSGSNSLSPNKDIHLIKYLIDRLSKQNTTSVQDFSQQVLENAQMQRDHFCRVETKTSFCYKRCLDRNLTNSQFQHTAIIIPYRDRLPQIRGTLANLSDHLNKTSPETCFKFVVVEQLGTLDFNKGKLMNAGFLYTIEKALPFSNCVIFHDSDLIPTESALIYSCSRYPKHLSVAVDKLSYQLPYAELIGGVLTVPVNLFLQVNGYSNMYWRWGAEDDDMYARFTAENIPILRPDINIGRYKMVKHKQASLRSLEARQLLLSSSSDRYRYEGLNSLKERATLLQIFEPGTENPFSLSPLPYDLYYLSVPIIKDVG</sequence>
<keyword evidence="6 11" id="KW-0812">Transmembrane</keyword>
<comment type="similarity">
    <text evidence="3 11">Belongs to the glycosyltransferase 7 family.</text>
</comment>
<keyword evidence="4 11" id="KW-0328">Glycosyltransferase</keyword>
<evidence type="ECO:0000259" key="13">
    <source>
        <dbReference type="Pfam" id="PF13733"/>
    </source>
</evidence>
<evidence type="ECO:0000256" key="8">
    <source>
        <dbReference type="ARBA" id="ARBA00022989"/>
    </source>
</evidence>
<evidence type="ECO:0000256" key="4">
    <source>
        <dbReference type="ARBA" id="ARBA00022676"/>
    </source>
</evidence>
<dbReference type="InterPro" id="IPR027791">
    <property type="entry name" value="Galactosyl_T_C"/>
</dbReference>
<keyword evidence="8 11" id="KW-1133">Transmembrane helix</keyword>
<evidence type="ECO:0000256" key="10">
    <source>
        <dbReference type="ARBA" id="ARBA00023180"/>
    </source>
</evidence>
<name>A0ABD2QEZ9_9PLAT</name>
<gene>
    <name evidence="14" type="ORF">Ciccas_003249</name>
</gene>
<evidence type="ECO:0000256" key="7">
    <source>
        <dbReference type="ARBA" id="ARBA00022968"/>
    </source>
</evidence>
<feature type="transmembrane region" description="Helical" evidence="11">
    <location>
        <begin position="20"/>
        <end position="43"/>
    </location>
</feature>
<proteinExistence type="inferred from homology"/>
<feature type="domain" description="Galactosyltransferase N-terminal" evidence="13">
    <location>
        <begin position="117"/>
        <end position="210"/>
    </location>
</feature>
<evidence type="ECO:0000313" key="14">
    <source>
        <dbReference type="EMBL" id="KAL3318094.1"/>
    </source>
</evidence>
<dbReference type="InterPro" id="IPR027995">
    <property type="entry name" value="Galactosyl_T_N"/>
</dbReference>
<comment type="subcellular location">
    <subcellularLocation>
        <location evidence="1">Membrane</location>
        <topology evidence="1">Single-pass type II membrane protein</topology>
    </subcellularLocation>
</comment>
<feature type="domain" description="Galactosyltransferase C-terminal" evidence="12">
    <location>
        <begin position="214"/>
        <end position="291"/>
    </location>
</feature>
<organism evidence="14 15">
    <name type="scientific">Cichlidogyrus casuarinus</name>
    <dbReference type="NCBI Taxonomy" id="1844966"/>
    <lineage>
        <taxon>Eukaryota</taxon>
        <taxon>Metazoa</taxon>
        <taxon>Spiralia</taxon>
        <taxon>Lophotrochozoa</taxon>
        <taxon>Platyhelminthes</taxon>
        <taxon>Monogenea</taxon>
        <taxon>Monopisthocotylea</taxon>
        <taxon>Dactylogyridea</taxon>
        <taxon>Ancyrocephalidae</taxon>
        <taxon>Cichlidogyrus</taxon>
    </lineage>
</organism>
<dbReference type="InterPro" id="IPR003859">
    <property type="entry name" value="Galactosyl_T"/>
</dbReference>
<keyword evidence="15" id="KW-1185">Reference proteome</keyword>
<dbReference type="GO" id="GO:0016020">
    <property type="term" value="C:membrane"/>
    <property type="evidence" value="ECO:0007669"/>
    <property type="project" value="UniProtKB-SubCell"/>
</dbReference>
<comment type="caution">
    <text evidence="14">The sequence shown here is derived from an EMBL/GenBank/DDBJ whole genome shotgun (WGS) entry which is preliminary data.</text>
</comment>
<dbReference type="PRINTS" id="PR02050">
    <property type="entry name" value="B14GALTRFASE"/>
</dbReference>
<protein>
    <recommendedName>
        <fullName evidence="11">Beta-1,4-galactosyltransferase</fullName>
        <ecNumber evidence="11">2.4.1.-</ecNumber>
    </recommendedName>
</protein>
<comment type="function">
    <text evidence="11">Catalyses the transfer of galactose onto proteins or lipids.</text>
</comment>
<keyword evidence="7 11" id="KW-0735">Signal-anchor</keyword>
<dbReference type="EMBL" id="JBJKFK010000288">
    <property type="protein sequence ID" value="KAL3318094.1"/>
    <property type="molecule type" value="Genomic_DNA"/>
</dbReference>